<evidence type="ECO:0000313" key="4">
    <source>
        <dbReference type="Proteomes" id="UP001143347"/>
    </source>
</evidence>
<dbReference type="EMBL" id="JAPKFM010000036">
    <property type="protein sequence ID" value="MCX2966921.1"/>
    <property type="molecule type" value="Genomic_DNA"/>
</dbReference>
<evidence type="ECO:0000256" key="2">
    <source>
        <dbReference type="SAM" id="Phobius"/>
    </source>
</evidence>
<evidence type="ECO:0000256" key="1">
    <source>
        <dbReference type="SAM" id="MobiDB-lite"/>
    </source>
</evidence>
<feature type="region of interest" description="Disordered" evidence="1">
    <location>
        <begin position="138"/>
        <end position="162"/>
    </location>
</feature>
<protein>
    <recommendedName>
        <fullName evidence="5">Mycobacterium membrane protein</fullName>
    </recommendedName>
</protein>
<dbReference type="RefSeq" id="WP_266063648.1">
    <property type="nucleotide sequence ID" value="NZ_JAPKFM010000036.1"/>
</dbReference>
<feature type="region of interest" description="Disordered" evidence="1">
    <location>
        <begin position="1"/>
        <end position="95"/>
    </location>
</feature>
<comment type="caution">
    <text evidence="3">The sequence shown here is derived from an EMBL/GenBank/DDBJ whole genome shotgun (WGS) entry which is preliminary data.</text>
</comment>
<proteinExistence type="predicted"/>
<evidence type="ECO:0000313" key="3">
    <source>
        <dbReference type="EMBL" id="MCX2966921.1"/>
    </source>
</evidence>
<dbReference type="Proteomes" id="UP001143347">
    <property type="component" value="Unassembled WGS sequence"/>
</dbReference>
<sequence>MGDPTGTPPRSAPPPPDDLYRTPIYGQLYPPLGYAPDGTPMFVPGQPTGASGQAPHGDSPTGTPPGAPADGVLADGARPYERGEGVDGPRRPPSDRRLVGLVALVAVAALGLLALTVGRAALRGDEPVTQPTLPMVISELPTQPPTAAPGAPGGPGDSARTAGKEVTYEVAASSPSTILYVDDVGLRTTVGASAAWTVTFTGSANPLRVLVLAGEGEARCTITVDGRVVAEDRITAQSPRRTVSCRA</sequence>
<dbReference type="AlphaFoldDB" id="A0A9X3D8X0"/>
<evidence type="ECO:0008006" key="5">
    <source>
        <dbReference type="Google" id="ProtNLM"/>
    </source>
</evidence>
<dbReference type="InterPro" id="IPR038468">
    <property type="entry name" value="MmpS_C"/>
</dbReference>
<feature type="compositionally biased region" description="Pro residues" evidence="1">
    <location>
        <begin position="1"/>
        <end position="17"/>
    </location>
</feature>
<reference evidence="3" key="1">
    <citation type="submission" date="2022-10" db="EMBL/GenBank/DDBJ databases">
        <title>WGS of marine actinomycetes from Thailand.</title>
        <authorList>
            <person name="Thawai C."/>
        </authorList>
    </citation>
    <scope>NUCLEOTIDE SEQUENCE</scope>
    <source>
        <strain evidence="3">SW21</strain>
    </source>
</reference>
<keyword evidence="2" id="KW-0472">Membrane</keyword>
<name>A0A9X3D8X0_9ACTN</name>
<keyword evidence="2" id="KW-1133">Transmembrane helix</keyword>
<organism evidence="3 4">
    <name type="scientific">Gordonia aquimaris</name>
    <dbReference type="NCBI Taxonomy" id="2984863"/>
    <lineage>
        <taxon>Bacteria</taxon>
        <taxon>Bacillati</taxon>
        <taxon>Actinomycetota</taxon>
        <taxon>Actinomycetes</taxon>
        <taxon>Mycobacteriales</taxon>
        <taxon>Gordoniaceae</taxon>
        <taxon>Gordonia</taxon>
    </lineage>
</organism>
<feature type="compositionally biased region" description="Basic and acidic residues" evidence="1">
    <location>
        <begin position="78"/>
        <end position="95"/>
    </location>
</feature>
<gene>
    <name evidence="3" type="ORF">OSB52_22855</name>
</gene>
<accession>A0A9X3D8X0</accession>
<keyword evidence="4" id="KW-1185">Reference proteome</keyword>
<feature type="transmembrane region" description="Helical" evidence="2">
    <location>
        <begin position="98"/>
        <end position="122"/>
    </location>
</feature>
<dbReference type="Gene3D" id="2.60.40.2880">
    <property type="entry name" value="MmpS1-5, C-terminal soluble domain"/>
    <property type="match status" value="1"/>
</dbReference>
<keyword evidence="2" id="KW-0812">Transmembrane</keyword>